<dbReference type="OrthoDB" id="6887694at2"/>
<dbReference type="AlphaFoldDB" id="A0A6I6LSR3"/>
<organism evidence="1 2">
    <name type="scientific">Stutzerimonas stutzeri</name>
    <name type="common">Pseudomonas stutzeri</name>
    <dbReference type="NCBI Taxonomy" id="316"/>
    <lineage>
        <taxon>Bacteria</taxon>
        <taxon>Pseudomonadati</taxon>
        <taxon>Pseudomonadota</taxon>
        <taxon>Gammaproteobacteria</taxon>
        <taxon>Pseudomonadales</taxon>
        <taxon>Pseudomonadaceae</taxon>
        <taxon>Stutzerimonas</taxon>
    </lineage>
</organism>
<dbReference type="EMBL" id="CP046902">
    <property type="protein sequence ID" value="QGZ31446.1"/>
    <property type="molecule type" value="Genomic_DNA"/>
</dbReference>
<reference evidence="1 2" key="1">
    <citation type="submission" date="2019-12" db="EMBL/GenBank/DDBJ databases">
        <title>Complete genome sequence of Pseudomonas stutzeri.</title>
        <authorList>
            <person name="Lim S.R."/>
            <person name="Kim J.H."/>
        </authorList>
    </citation>
    <scope>NUCLEOTIDE SEQUENCE [LARGE SCALE GENOMIC DNA]</scope>
    <source>
        <strain evidence="1 2">PM101005</strain>
    </source>
</reference>
<protein>
    <submittedName>
        <fullName evidence="1">Uncharacterized protein</fullName>
    </submittedName>
</protein>
<proteinExistence type="predicted"/>
<gene>
    <name evidence="1" type="ORF">GQA94_15745</name>
</gene>
<sequence length="108" mass="12022">MNASSPAVATLQHAQDITARWLDGELGAEQAQQALKSLFDQWQAGEPDNEIEAVAQASLTAARIAFHDWLQRGENCEELVAQLRWILDPSKDGMTDPELNLHAPHRHE</sequence>
<dbReference type="RefSeq" id="WP_158188907.1">
    <property type="nucleotide sequence ID" value="NZ_CP046902.1"/>
</dbReference>
<evidence type="ECO:0000313" key="2">
    <source>
        <dbReference type="Proteomes" id="UP000438983"/>
    </source>
</evidence>
<accession>A0A6I6LSR3</accession>
<name>A0A6I6LSR3_STUST</name>
<evidence type="ECO:0000313" key="1">
    <source>
        <dbReference type="EMBL" id="QGZ31446.1"/>
    </source>
</evidence>
<dbReference type="Proteomes" id="UP000438983">
    <property type="component" value="Chromosome"/>
</dbReference>